<sequence>MIIFIDESGDAGFKTQRGSSKLFVIALVIFDNELEAEKTAEKIKNFKVKLGKQLNYEIKFNNLRKSDRSDFLEAIKDCKFRVRAIVVKKDEYLNNLRTDTKNYYNFFLKQVLEHNNETIRDAKLRLDGFNERKFKKAMESYLRQNLNGSLKNKVMSNLKFVDSKDSVLIQLVDMVAGSIRRSYQAEKHDSRIYKEIIKKRIEEEWIF</sequence>
<evidence type="ECO:0000313" key="1">
    <source>
        <dbReference type="EMBL" id="KKP65518.1"/>
    </source>
</evidence>
<gene>
    <name evidence="1" type="ORF">UR64_C0026G0002</name>
</gene>
<dbReference type="InterPro" id="IPR024524">
    <property type="entry name" value="DUF3800"/>
</dbReference>
<organism evidence="1 2">
    <name type="scientific">Candidatus Nomurabacteria bacterium GW2011_GWE1_35_16</name>
    <dbReference type="NCBI Taxonomy" id="1618761"/>
    <lineage>
        <taxon>Bacteria</taxon>
        <taxon>Candidatus Nomuraibacteriota</taxon>
    </lineage>
</organism>
<comment type="caution">
    <text evidence="1">The sequence shown here is derived from an EMBL/GenBank/DDBJ whole genome shotgun (WGS) entry which is preliminary data.</text>
</comment>
<protein>
    <recommendedName>
        <fullName evidence="3">DUF3800 domain-containing protein</fullName>
    </recommendedName>
</protein>
<name>A0A0G0B816_9BACT</name>
<evidence type="ECO:0008006" key="3">
    <source>
        <dbReference type="Google" id="ProtNLM"/>
    </source>
</evidence>
<dbReference type="AlphaFoldDB" id="A0A0G0B816"/>
<dbReference type="Pfam" id="PF12686">
    <property type="entry name" value="DUF3800"/>
    <property type="match status" value="1"/>
</dbReference>
<evidence type="ECO:0000313" key="2">
    <source>
        <dbReference type="Proteomes" id="UP000034952"/>
    </source>
</evidence>
<dbReference type="EMBL" id="LBPY01000026">
    <property type="protein sequence ID" value="KKP65518.1"/>
    <property type="molecule type" value="Genomic_DNA"/>
</dbReference>
<proteinExistence type="predicted"/>
<accession>A0A0G0B816</accession>
<reference evidence="1 2" key="1">
    <citation type="journal article" date="2015" name="Nature">
        <title>rRNA introns, odd ribosomes, and small enigmatic genomes across a large radiation of phyla.</title>
        <authorList>
            <person name="Brown C.T."/>
            <person name="Hug L.A."/>
            <person name="Thomas B.C."/>
            <person name="Sharon I."/>
            <person name="Castelle C.J."/>
            <person name="Singh A."/>
            <person name="Wilkins M.J."/>
            <person name="Williams K.H."/>
            <person name="Banfield J.F."/>
        </authorList>
    </citation>
    <scope>NUCLEOTIDE SEQUENCE [LARGE SCALE GENOMIC DNA]</scope>
</reference>
<dbReference type="Proteomes" id="UP000034952">
    <property type="component" value="Unassembled WGS sequence"/>
</dbReference>